<evidence type="ECO:0000256" key="1">
    <source>
        <dbReference type="ARBA" id="ARBA00004141"/>
    </source>
</evidence>
<feature type="transmembrane region" description="Helical" evidence="8">
    <location>
        <begin position="109"/>
        <end position="130"/>
    </location>
</feature>
<comment type="caution">
    <text evidence="10">The sequence shown here is derived from an EMBL/GenBank/DDBJ whole genome shotgun (WGS) entry which is preliminary data.</text>
</comment>
<evidence type="ECO:0000256" key="8">
    <source>
        <dbReference type="SAM" id="Phobius"/>
    </source>
</evidence>
<dbReference type="PIRSF" id="PIRSF005225">
    <property type="entry name" value="LAG1_LAC1"/>
    <property type="match status" value="1"/>
</dbReference>
<name>A0A9P8PEL4_9ASCO</name>
<accession>A0A9P8PEL4</accession>
<dbReference type="GO" id="GO:0050291">
    <property type="term" value="F:sphingosine N-acyltransferase activity"/>
    <property type="evidence" value="ECO:0007669"/>
    <property type="project" value="InterPro"/>
</dbReference>
<feature type="transmembrane region" description="Helical" evidence="8">
    <location>
        <begin position="151"/>
        <end position="170"/>
    </location>
</feature>
<protein>
    <recommendedName>
        <fullName evidence="9">TLC domain-containing protein</fullName>
    </recommendedName>
</protein>
<dbReference type="InterPro" id="IPR016439">
    <property type="entry name" value="Lag1/Lac1-like"/>
</dbReference>
<feature type="transmembrane region" description="Helical" evidence="8">
    <location>
        <begin position="329"/>
        <end position="351"/>
    </location>
</feature>
<dbReference type="Proteomes" id="UP000788993">
    <property type="component" value="Unassembled WGS sequence"/>
</dbReference>
<feature type="compositionally biased region" description="Low complexity" evidence="7">
    <location>
        <begin position="1"/>
        <end position="18"/>
    </location>
</feature>
<dbReference type="SMART" id="SM00724">
    <property type="entry name" value="TLC"/>
    <property type="match status" value="1"/>
</dbReference>
<reference evidence="10" key="1">
    <citation type="journal article" date="2021" name="Open Biol.">
        <title>Shared evolutionary footprints suggest mitochondrial oxidative damage underlies multiple complex I losses in fungi.</title>
        <authorList>
            <person name="Schikora-Tamarit M.A."/>
            <person name="Marcet-Houben M."/>
            <person name="Nosek J."/>
            <person name="Gabaldon T."/>
        </authorList>
    </citation>
    <scope>NUCLEOTIDE SEQUENCE</scope>
    <source>
        <strain evidence="10">NCAIM Y.01608</strain>
    </source>
</reference>
<keyword evidence="4 8" id="KW-1133">Transmembrane helix</keyword>
<evidence type="ECO:0000256" key="6">
    <source>
        <dbReference type="PROSITE-ProRule" id="PRU00205"/>
    </source>
</evidence>
<organism evidence="10 11">
    <name type="scientific">Ogataea polymorpha</name>
    <dbReference type="NCBI Taxonomy" id="460523"/>
    <lineage>
        <taxon>Eukaryota</taxon>
        <taxon>Fungi</taxon>
        <taxon>Dikarya</taxon>
        <taxon>Ascomycota</taxon>
        <taxon>Saccharomycotina</taxon>
        <taxon>Pichiomycetes</taxon>
        <taxon>Pichiales</taxon>
        <taxon>Pichiaceae</taxon>
        <taxon>Ogataea</taxon>
    </lineage>
</organism>
<proteinExistence type="inferred from homology"/>
<gene>
    <name evidence="10" type="ORF">OGATHE_002651</name>
</gene>
<dbReference type="PANTHER" id="PTHR12560">
    <property type="entry name" value="LONGEVITY ASSURANCE FACTOR 1 LAG1"/>
    <property type="match status" value="1"/>
</dbReference>
<evidence type="ECO:0000256" key="3">
    <source>
        <dbReference type="ARBA" id="ARBA00022692"/>
    </source>
</evidence>
<dbReference type="AlphaFoldDB" id="A0A9P8PEL4"/>
<feature type="transmembrane region" description="Helical" evidence="8">
    <location>
        <begin position="279"/>
        <end position="300"/>
    </location>
</feature>
<evidence type="ECO:0000259" key="9">
    <source>
        <dbReference type="PROSITE" id="PS50922"/>
    </source>
</evidence>
<dbReference type="PROSITE" id="PS50922">
    <property type="entry name" value="TLC"/>
    <property type="match status" value="1"/>
</dbReference>
<evidence type="ECO:0000313" key="11">
    <source>
        <dbReference type="Proteomes" id="UP000788993"/>
    </source>
</evidence>
<keyword evidence="11" id="KW-1185">Reference proteome</keyword>
<comment type="subcellular location">
    <subcellularLocation>
        <location evidence="1">Membrane</location>
        <topology evidence="1">Multi-pass membrane protein</topology>
    </subcellularLocation>
</comment>
<dbReference type="GO" id="GO:0016020">
    <property type="term" value="C:membrane"/>
    <property type="evidence" value="ECO:0007669"/>
    <property type="project" value="UniProtKB-SubCell"/>
</dbReference>
<dbReference type="GO" id="GO:0046513">
    <property type="term" value="P:ceramide biosynthetic process"/>
    <property type="evidence" value="ECO:0007669"/>
    <property type="project" value="InterPro"/>
</dbReference>
<feature type="transmembrane region" description="Helical" evidence="8">
    <location>
        <begin position="190"/>
        <end position="212"/>
    </location>
</feature>
<keyword evidence="5 6" id="KW-0472">Membrane</keyword>
<keyword evidence="3 6" id="KW-0812">Transmembrane</keyword>
<feature type="transmembrane region" description="Helical" evidence="8">
    <location>
        <begin position="63"/>
        <end position="82"/>
    </location>
</feature>
<evidence type="ECO:0000256" key="5">
    <source>
        <dbReference type="ARBA" id="ARBA00023136"/>
    </source>
</evidence>
<sequence length="374" mass="43670">MTVESIPSASSSVFSPDRSTLKSRDSFKADLEIPAASKASALQAAKLKDDALRLAKLENADRLQIQMALLVDLAIFGLSYHYPWFSKFYTLQYRYPHGDFYDMGVDDSYFVIFSVLNLVLIRGFCMLYILKPIAQYFQMYKLKAIQRFKEQGWSIIYFSLSWALGFYLYLHSDYYLNCDKFYETWPNDKMSASFKAYYLIQTACWFQQMIVLHIEEKRKDHYQMFSHHVITSLLCIGSYAYYFTKIGHVIFLLMDIVDVFLSFAKILKYCGYQTFCDTMFAVFMISWIVLRHIVYNYVFYHAYKNAYKMHGTCEELAPLGDYKICYSKATVNIFLTLLGGLQVITIFWMFLIAKVAYRVISGDSADDVRSDDSD</sequence>
<feature type="transmembrane region" description="Helical" evidence="8">
    <location>
        <begin position="224"/>
        <end position="243"/>
    </location>
</feature>
<reference evidence="10" key="2">
    <citation type="submission" date="2021-01" db="EMBL/GenBank/DDBJ databases">
        <authorList>
            <person name="Schikora-Tamarit M.A."/>
        </authorList>
    </citation>
    <scope>NUCLEOTIDE SEQUENCE</scope>
    <source>
        <strain evidence="10">NCAIM Y.01608</strain>
    </source>
</reference>
<feature type="region of interest" description="Disordered" evidence="7">
    <location>
        <begin position="1"/>
        <end position="20"/>
    </location>
</feature>
<evidence type="ECO:0000256" key="2">
    <source>
        <dbReference type="ARBA" id="ARBA00009808"/>
    </source>
</evidence>
<dbReference type="Pfam" id="PF03798">
    <property type="entry name" value="TRAM_LAG1_CLN8"/>
    <property type="match status" value="1"/>
</dbReference>
<comment type="similarity">
    <text evidence="2">Belongs to the sphingosine N-acyltransferase family.</text>
</comment>
<evidence type="ECO:0000313" key="10">
    <source>
        <dbReference type="EMBL" id="KAH3669839.1"/>
    </source>
</evidence>
<dbReference type="InterPro" id="IPR006634">
    <property type="entry name" value="TLC-dom"/>
</dbReference>
<evidence type="ECO:0000256" key="4">
    <source>
        <dbReference type="ARBA" id="ARBA00022989"/>
    </source>
</evidence>
<feature type="domain" description="TLC" evidence="9">
    <location>
        <begin position="146"/>
        <end position="361"/>
    </location>
</feature>
<dbReference type="EMBL" id="JAEUBD010000983">
    <property type="protein sequence ID" value="KAH3669839.1"/>
    <property type="molecule type" value="Genomic_DNA"/>
</dbReference>
<dbReference type="PANTHER" id="PTHR12560:SF0">
    <property type="entry name" value="LD18904P"/>
    <property type="match status" value="1"/>
</dbReference>
<evidence type="ECO:0000256" key="7">
    <source>
        <dbReference type="SAM" id="MobiDB-lite"/>
    </source>
</evidence>